<reference evidence="2" key="1">
    <citation type="submission" date="2023-08" db="EMBL/GenBank/DDBJ databases">
        <authorList>
            <person name="Chen Y."/>
            <person name="Shah S."/>
            <person name="Dougan E. K."/>
            <person name="Thang M."/>
            <person name="Chan C."/>
        </authorList>
    </citation>
    <scope>NUCLEOTIDE SEQUENCE</scope>
</reference>
<evidence type="ECO:0000313" key="3">
    <source>
        <dbReference type="Proteomes" id="UP001178507"/>
    </source>
</evidence>
<accession>A0AA36JG41</accession>
<comment type="caution">
    <text evidence="2">The sequence shown here is derived from an EMBL/GenBank/DDBJ whole genome shotgun (WGS) entry which is preliminary data.</text>
</comment>
<evidence type="ECO:0000256" key="1">
    <source>
        <dbReference type="SAM" id="MobiDB-lite"/>
    </source>
</evidence>
<dbReference type="AlphaFoldDB" id="A0AA36JG41"/>
<proteinExistence type="predicted"/>
<dbReference type="CDD" id="cd00590">
    <property type="entry name" value="RRM_SF"/>
    <property type="match status" value="1"/>
</dbReference>
<feature type="region of interest" description="Disordered" evidence="1">
    <location>
        <begin position="166"/>
        <end position="188"/>
    </location>
</feature>
<organism evidence="2 3">
    <name type="scientific">Effrenium voratum</name>
    <dbReference type="NCBI Taxonomy" id="2562239"/>
    <lineage>
        <taxon>Eukaryota</taxon>
        <taxon>Sar</taxon>
        <taxon>Alveolata</taxon>
        <taxon>Dinophyceae</taxon>
        <taxon>Suessiales</taxon>
        <taxon>Symbiodiniaceae</taxon>
        <taxon>Effrenium</taxon>
    </lineage>
</organism>
<gene>
    <name evidence="2" type="ORF">EVOR1521_LOCUS27763</name>
</gene>
<protein>
    <recommendedName>
        <fullName evidence="4">RRM domain-containing protein</fullName>
    </recommendedName>
</protein>
<name>A0AA36JG41_9DINO</name>
<evidence type="ECO:0000313" key="2">
    <source>
        <dbReference type="EMBL" id="CAJ1405595.1"/>
    </source>
</evidence>
<sequence length="188" mass="20049">MSALVRITTGIMPQHSRVGMTRAMAQFGEVIHCHKPPYSGIPGEDFVNVRFASQEAADRAYAALKASQVFVDGFPVGVGPTGGPKGNDGIAAALGSDGYLQLWWWWWPAQAAPKSEPAAYLWAKPCTEPDAAQPGSAPPGSWKWAVELGRGVDHVLGIDGVKSAQASSQEVKNPFFRADRSPSPVTAY</sequence>
<evidence type="ECO:0008006" key="4">
    <source>
        <dbReference type="Google" id="ProtNLM"/>
    </source>
</evidence>
<dbReference type="EMBL" id="CAUJNA010003593">
    <property type="protein sequence ID" value="CAJ1405595.1"/>
    <property type="molecule type" value="Genomic_DNA"/>
</dbReference>
<keyword evidence="3" id="KW-1185">Reference proteome</keyword>
<dbReference type="Proteomes" id="UP001178507">
    <property type="component" value="Unassembled WGS sequence"/>
</dbReference>